<evidence type="ECO:0000313" key="4">
    <source>
        <dbReference type="EMBL" id="CAA0810108.1"/>
    </source>
</evidence>
<comment type="caution">
    <text evidence="4">The sequence shown here is derived from an EMBL/GenBank/DDBJ whole genome shotgun (WGS) entry which is preliminary data.</text>
</comment>
<dbReference type="OrthoDB" id="278430at2759"/>
<dbReference type="Gene3D" id="3.30.1370.50">
    <property type="entry name" value="R3H-like domain"/>
    <property type="match status" value="1"/>
</dbReference>
<dbReference type="Pfam" id="PF01424">
    <property type="entry name" value="R3H"/>
    <property type="match status" value="1"/>
</dbReference>
<dbReference type="PROSITE" id="PS51061">
    <property type="entry name" value="R3H"/>
    <property type="match status" value="1"/>
</dbReference>
<dbReference type="PANTHER" id="PTHR15672:SF25">
    <property type="entry name" value="OS01G0100600 PROTEIN"/>
    <property type="match status" value="1"/>
</dbReference>
<dbReference type="PANTHER" id="PTHR15672">
    <property type="entry name" value="CAMP-REGULATED PHOSPHOPROTEIN 21 RELATED R3H DOMAIN CONTAINING PROTEIN"/>
    <property type="match status" value="1"/>
</dbReference>
<reference evidence="4" key="1">
    <citation type="submission" date="2019-12" db="EMBL/GenBank/DDBJ databases">
        <authorList>
            <person name="Scholes J."/>
        </authorList>
    </citation>
    <scope>NUCLEOTIDE SEQUENCE</scope>
</reference>
<dbReference type="Pfam" id="PF12752">
    <property type="entry name" value="SUZ"/>
    <property type="match status" value="1"/>
</dbReference>
<keyword evidence="5" id="KW-1185">Reference proteome</keyword>
<sequence>MAVKPFTQMTSTEFSMVEELTSLVKDNLPSKHLILSVEELLVNFLEEDASVNRVLELEPMNPYNRLLVHRLADIFGFSHQSVGEGESRHLVLERCLETSMPPILVSDLVLQFDERQPSMTFDKPRWNEVMPGQSNTALSKSSFEERETSYFAARERILSSDARETKMMKERPKHDPVVARRMITHALGHSDKGTQHEPCSNDAKDGAQAANGLKFQNVEYEKDLCSRDELGKNSTPRTYETSKEGWSKNSIKRSDDCLRNEHMGAAKRLFANALGMHPRDANLSKCDGTRNFSC</sequence>
<evidence type="ECO:0000259" key="3">
    <source>
        <dbReference type="PROSITE" id="PS51061"/>
    </source>
</evidence>
<protein>
    <recommendedName>
        <fullName evidence="3">R3H domain-containing protein</fullName>
    </recommendedName>
</protein>
<dbReference type="GO" id="GO:0003676">
    <property type="term" value="F:nucleic acid binding"/>
    <property type="evidence" value="ECO:0007669"/>
    <property type="project" value="UniProtKB-UniRule"/>
</dbReference>
<dbReference type="SMART" id="SM00393">
    <property type="entry name" value="R3H"/>
    <property type="match status" value="1"/>
</dbReference>
<dbReference type="InterPro" id="IPR001374">
    <property type="entry name" value="R3H_dom"/>
</dbReference>
<evidence type="ECO:0000256" key="2">
    <source>
        <dbReference type="SAM" id="MobiDB-lite"/>
    </source>
</evidence>
<dbReference type="InterPro" id="IPR036867">
    <property type="entry name" value="R3H_dom_sf"/>
</dbReference>
<feature type="region of interest" description="Disordered" evidence="2">
    <location>
        <begin position="187"/>
        <end position="206"/>
    </location>
</feature>
<evidence type="ECO:0000313" key="5">
    <source>
        <dbReference type="Proteomes" id="UP001153555"/>
    </source>
</evidence>
<dbReference type="EMBL" id="CACSLK010004769">
    <property type="protein sequence ID" value="CAA0810108.1"/>
    <property type="molecule type" value="Genomic_DNA"/>
</dbReference>
<name>A0A9N7MM32_STRHE</name>
<organism evidence="4 5">
    <name type="scientific">Striga hermonthica</name>
    <name type="common">Purple witchweed</name>
    <name type="synonym">Buchnera hermonthica</name>
    <dbReference type="NCBI Taxonomy" id="68872"/>
    <lineage>
        <taxon>Eukaryota</taxon>
        <taxon>Viridiplantae</taxon>
        <taxon>Streptophyta</taxon>
        <taxon>Embryophyta</taxon>
        <taxon>Tracheophyta</taxon>
        <taxon>Spermatophyta</taxon>
        <taxon>Magnoliopsida</taxon>
        <taxon>eudicotyledons</taxon>
        <taxon>Gunneridae</taxon>
        <taxon>Pentapetalae</taxon>
        <taxon>asterids</taxon>
        <taxon>lamiids</taxon>
        <taxon>Lamiales</taxon>
        <taxon>Orobanchaceae</taxon>
        <taxon>Buchnereae</taxon>
        <taxon>Striga</taxon>
    </lineage>
</organism>
<accession>A0A9N7MM32</accession>
<gene>
    <name evidence="4" type="ORF">SHERM_01032</name>
</gene>
<dbReference type="SUPFAM" id="SSF82708">
    <property type="entry name" value="R3H domain"/>
    <property type="match status" value="1"/>
</dbReference>
<dbReference type="CDD" id="cd02325">
    <property type="entry name" value="R3H"/>
    <property type="match status" value="1"/>
</dbReference>
<proteinExistence type="predicted"/>
<dbReference type="InterPro" id="IPR051937">
    <property type="entry name" value="R3H_domain_containing"/>
</dbReference>
<dbReference type="AlphaFoldDB" id="A0A9N7MM32"/>
<dbReference type="Proteomes" id="UP001153555">
    <property type="component" value="Unassembled WGS sequence"/>
</dbReference>
<feature type="domain" description="R3H" evidence="3">
    <location>
        <begin position="31"/>
        <end position="96"/>
    </location>
</feature>
<dbReference type="InterPro" id="IPR024771">
    <property type="entry name" value="SUZ"/>
</dbReference>
<keyword evidence="1" id="KW-0597">Phosphoprotein</keyword>
<evidence type="ECO:0000256" key="1">
    <source>
        <dbReference type="ARBA" id="ARBA00022553"/>
    </source>
</evidence>